<dbReference type="AlphaFoldDB" id="A0A644VWL2"/>
<gene>
    <name evidence="2" type="ORF">SDC9_42028</name>
</gene>
<evidence type="ECO:0000256" key="1">
    <source>
        <dbReference type="SAM" id="Phobius"/>
    </source>
</evidence>
<keyword evidence="1" id="KW-0812">Transmembrane</keyword>
<keyword evidence="1" id="KW-0472">Membrane</keyword>
<reference evidence="2" key="1">
    <citation type="submission" date="2019-08" db="EMBL/GenBank/DDBJ databases">
        <authorList>
            <person name="Kucharzyk K."/>
            <person name="Murdoch R.W."/>
            <person name="Higgins S."/>
            <person name="Loffler F."/>
        </authorList>
    </citation>
    <scope>NUCLEOTIDE SEQUENCE</scope>
</reference>
<keyword evidence="1" id="KW-1133">Transmembrane helix</keyword>
<name>A0A644VWL2_9ZZZZ</name>
<feature type="transmembrane region" description="Helical" evidence="1">
    <location>
        <begin position="47"/>
        <end position="66"/>
    </location>
</feature>
<evidence type="ECO:0000313" key="2">
    <source>
        <dbReference type="EMBL" id="MPL95855.1"/>
    </source>
</evidence>
<proteinExistence type="predicted"/>
<feature type="transmembrane region" description="Helical" evidence="1">
    <location>
        <begin position="97"/>
        <end position="119"/>
    </location>
</feature>
<dbReference type="EMBL" id="VSSQ01000484">
    <property type="protein sequence ID" value="MPL95855.1"/>
    <property type="molecule type" value="Genomic_DNA"/>
</dbReference>
<comment type="caution">
    <text evidence="2">The sequence shown here is derived from an EMBL/GenBank/DDBJ whole genome shotgun (WGS) entry which is preliminary data.</text>
</comment>
<protein>
    <submittedName>
        <fullName evidence="2">Uncharacterized protein</fullName>
    </submittedName>
</protein>
<feature type="transmembrane region" description="Helical" evidence="1">
    <location>
        <begin position="9"/>
        <end position="35"/>
    </location>
</feature>
<organism evidence="2">
    <name type="scientific">bioreactor metagenome</name>
    <dbReference type="NCBI Taxonomy" id="1076179"/>
    <lineage>
        <taxon>unclassified sequences</taxon>
        <taxon>metagenomes</taxon>
        <taxon>ecological metagenomes</taxon>
    </lineage>
</organism>
<sequence length="122" mass="13047">MKAQGGAKAFLLIGTLLLAMVLLSPFVFSVISLIVNSEPVFDYLMTAELGFVAIIALLFLMVGTFLAKGPFMLFVVSSVVSVVSLVILMLLSDPPMFLAVSVLILYNLSLVSLLLHGVLSLK</sequence>
<accession>A0A644VWL2</accession>
<feature type="transmembrane region" description="Helical" evidence="1">
    <location>
        <begin position="71"/>
        <end position="91"/>
    </location>
</feature>